<accession>A0A177AKE3</accession>
<dbReference type="EMBL" id="KV441388">
    <property type="protein sequence ID" value="OAF61962.1"/>
    <property type="molecule type" value="Genomic_DNA"/>
</dbReference>
<gene>
    <name evidence="2" type="ORF">VC83_01548</name>
</gene>
<proteinExistence type="predicted"/>
<sequence>MIPGLIPKAKKIPKPITKAAAMKKKNMRDDQNPDEENVSDLFDEVESPMILPPALNLPGPEFVAFM</sequence>
<name>A0A177AKE3_9PEZI</name>
<feature type="region of interest" description="Disordered" evidence="1">
    <location>
        <begin position="19"/>
        <end position="38"/>
    </location>
</feature>
<dbReference type="Proteomes" id="UP000077154">
    <property type="component" value="Unassembled WGS sequence"/>
</dbReference>
<organism evidence="2">
    <name type="scientific">Pseudogymnoascus destructans</name>
    <dbReference type="NCBI Taxonomy" id="655981"/>
    <lineage>
        <taxon>Eukaryota</taxon>
        <taxon>Fungi</taxon>
        <taxon>Dikarya</taxon>
        <taxon>Ascomycota</taxon>
        <taxon>Pezizomycotina</taxon>
        <taxon>Leotiomycetes</taxon>
        <taxon>Thelebolales</taxon>
        <taxon>Thelebolaceae</taxon>
        <taxon>Pseudogymnoascus</taxon>
    </lineage>
</organism>
<dbReference type="GeneID" id="36284637"/>
<protein>
    <submittedName>
        <fullName evidence="2">Uncharacterized protein</fullName>
    </submittedName>
</protein>
<reference evidence="2" key="1">
    <citation type="submission" date="2016-03" db="EMBL/GenBank/DDBJ databases">
        <title>Updated assembly of Pseudogymnoascus destructans, the fungus causing white-nose syndrome of bats.</title>
        <authorList>
            <person name="Palmer J.M."/>
            <person name="Drees K.P."/>
            <person name="Foster J.T."/>
            <person name="Lindner D.L."/>
        </authorList>
    </citation>
    <scope>NUCLEOTIDE SEQUENCE [LARGE SCALE GENOMIC DNA]</scope>
    <source>
        <strain evidence="2">20631-21</strain>
    </source>
</reference>
<evidence type="ECO:0000313" key="2">
    <source>
        <dbReference type="EMBL" id="OAF61962.1"/>
    </source>
</evidence>
<evidence type="ECO:0000256" key="1">
    <source>
        <dbReference type="SAM" id="MobiDB-lite"/>
    </source>
</evidence>
<dbReference type="AlphaFoldDB" id="A0A177AKE3"/>
<dbReference type="RefSeq" id="XP_024327236.1">
    <property type="nucleotide sequence ID" value="XM_024465223.1"/>
</dbReference>